<sequence length="644" mass="75437">MKEIINTFVDFALEQKKLQFSPNDLDAVLIKENIVKQENNLLSISNYEILIPYLFGRYQDKYGFQMSDSFEKNIEFIINILQHFDHTENFHNFLIFEKEVWKFIIRKANSNHNESFNTFLEAIDSENIPEYINNFSEAYSSLLPELNLTVDQILANTICLVEITKSDTEYNFNLGLILSGIREKSYSDYDFGIELLKKSVDLEDINDNILSAIVTGLYESKNIVFYNDILNELIEKDLKLNVIFFGLSKISNIQNRDCDIFIQIVEKYIGSYLYKTSVLALVFTILRSNEEKYHAYCFQKFLNEIDNENTAQYILGNLMLVKEYYPQKIEVVIKFIRQPYFSIEKHIRLLNGFLWHVRKICFFKNVVLNITDKKPFKSFIKSFQSYLFTLDKSDLDSFLIDLLTNNTASKRFLGVEIFHFLSDRVPYIFTLNILELSPLSQYKLWMSLTDDFNDPSQRIVPLLPLLDSSSELIRESFICKLEEISEDYGGHVPQALENNLDLQNPFYKNTLERIKVYISEYHKKNTELKNSIKEFNPYNTNYKLIRSFNDSFHKSMGKSINKDLENDSLLSILGGNTIQLAKGGGFRMGADQPISELSTFGSSFTMPRSYFINYNKYEIEKGLYRKKDWSDEDFAQIIKTLENE</sequence>
<protein>
    <submittedName>
        <fullName evidence="1">Uncharacterized protein</fullName>
    </submittedName>
</protein>
<proteinExistence type="predicted"/>
<dbReference type="AlphaFoldDB" id="A0AAD1DQ44"/>
<accession>A0AAD1DQ44</accession>
<name>A0AAD1DQ44_CHRNA</name>
<gene>
    <name evidence="1" type="ORF">EG343_04975</name>
</gene>
<dbReference type="RefSeq" id="WP_123856540.1">
    <property type="nucleotide sequence ID" value="NZ_CP033923.1"/>
</dbReference>
<dbReference type="KEGG" id="cnk:EG343_04975"/>
<organism evidence="1 2">
    <name type="scientific">Chryseobacterium nakagawai</name>
    <dbReference type="NCBI Taxonomy" id="1241982"/>
    <lineage>
        <taxon>Bacteria</taxon>
        <taxon>Pseudomonadati</taxon>
        <taxon>Bacteroidota</taxon>
        <taxon>Flavobacteriia</taxon>
        <taxon>Flavobacteriales</taxon>
        <taxon>Weeksellaceae</taxon>
        <taxon>Chryseobacterium group</taxon>
        <taxon>Chryseobacterium</taxon>
    </lineage>
</organism>
<evidence type="ECO:0000313" key="2">
    <source>
        <dbReference type="Proteomes" id="UP000278288"/>
    </source>
</evidence>
<keyword evidence="2" id="KW-1185">Reference proteome</keyword>
<reference evidence="1 2" key="1">
    <citation type="submission" date="2018-11" db="EMBL/GenBank/DDBJ databases">
        <title>Proposal to divide the Flavobacteriaceae and reorganize its genera based on Amino Acid Identity values calculated from whole genome sequences.</title>
        <authorList>
            <person name="Nicholson A.C."/>
            <person name="Gulvik C.A."/>
            <person name="Whitney A.M."/>
            <person name="Humrighouse B.W."/>
            <person name="Bell M."/>
            <person name="Holmes B."/>
            <person name="Steigerwalt A.G."/>
            <person name="Villarma A."/>
            <person name="Sheth M."/>
            <person name="Batra D."/>
            <person name="Pryor J."/>
            <person name="Bernardet J.-F."/>
            <person name="Hugo C."/>
            <person name="Kampfer P."/>
            <person name="Newman J."/>
            <person name="McQuiston J.R."/>
        </authorList>
    </citation>
    <scope>NUCLEOTIDE SEQUENCE [LARGE SCALE GENOMIC DNA]</scope>
    <source>
        <strain evidence="1 2">G0041</strain>
    </source>
</reference>
<dbReference type="EMBL" id="CP033923">
    <property type="protein sequence ID" value="AZA90020.1"/>
    <property type="molecule type" value="Genomic_DNA"/>
</dbReference>
<evidence type="ECO:0000313" key="1">
    <source>
        <dbReference type="EMBL" id="AZA90020.1"/>
    </source>
</evidence>
<dbReference type="Proteomes" id="UP000278288">
    <property type="component" value="Chromosome"/>
</dbReference>